<evidence type="ECO:0000313" key="1">
    <source>
        <dbReference type="EMBL" id="SCV67870.1"/>
    </source>
</evidence>
<reference evidence="2" key="1">
    <citation type="submission" date="2016-09" db="EMBL/GenBank/DDBJ databases">
        <authorList>
            <person name="Jeantristanb JTB J.-T."/>
            <person name="Ricardo R."/>
        </authorList>
    </citation>
    <scope>NUCLEOTIDE SEQUENCE [LARGE SCALE GENOMIC DNA]</scope>
</reference>
<dbReference type="Gene3D" id="3.30.450.30">
    <property type="entry name" value="Dynein light chain 2a, cytoplasmic"/>
    <property type="match status" value="1"/>
</dbReference>
<accession>A0A238F128</accession>
<evidence type="ECO:0000313" key="2">
    <source>
        <dbReference type="Proteomes" id="UP000198372"/>
    </source>
</evidence>
<name>A0A238F128_9BASI</name>
<dbReference type="Proteomes" id="UP000198372">
    <property type="component" value="Unassembled WGS sequence"/>
</dbReference>
<sequence length="157" mass="17244">MVLLLPPLQSLLSQLVSPQASPHTVLLLSLPSGSILVSHSTPSEKPWPELPWIDSLSEEDRNKRFAAVGCSCWEARGEQGRANKGESTQAEGEALRLETEYGRTLIQAFASFLLVLVASHITPWTVLEHKVHKGGLTFRMPGGNGKEQVPDFFEKSN</sequence>
<organism evidence="1 2">
    <name type="scientific">Microbotryum intermedium</name>
    <dbReference type="NCBI Taxonomy" id="269621"/>
    <lineage>
        <taxon>Eukaryota</taxon>
        <taxon>Fungi</taxon>
        <taxon>Dikarya</taxon>
        <taxon>Basidiomycota</taxon>
        <taxon>Pucciniomycotina</taxon>
        <taxon>Microbotryomycetes</taxon>
        <taxon>Microbotryales</taxon>
        <taxon>Microbotryaceae</taxon>
        <taxon>Microbotryum</taxon>
    </lineage>
</organism>
<dbReference type="OrthoDB" id="2524635at2759"/>
<keyword evidence="2" id="KW-1185">Reference proteome</keyword>
<proteinExistence type="predicted"/>
<gene>
    <name evidence="1" type="ORF">BQ2448_5481</name>
</gene>
<dbReference type="AlphaFoldDB" id="A0A238F128"/>
<dbReference type="EMBL" id="FMSP01000002">
    <property type="protein sequence ID" value="SCV67870.1"/>
    <property type="molecule type" value="Genomic_DNA"/>
</dbReference>
<protein>
    <submittedName>
        <fullName evidence="1">BQ2448_5481 protein</fullName>
    </submittedName>
</protein>